<reference evidence="1 2" key="1">
    <citation type="submission" date="2015-04" db="EMBL/GenBank/DDBJ databases">
        <title>Complete genome sequence of Sulfurovum lithotrophicum ATCC BAA-797T.</title>
        <authorList>
            <person name="Ahn J."/>
            <person name="Park G."/>
            <person name="Jeon W."/>
            <person name="Jang Y."/>
            <person name="Jang M."/>
            <person name="Lee H."/>
            <person name="Lee H."/>
        </authorList>
    </citation>
    <scope>NUCLEOTIDE SEQUENCE [LARGE SCALE GENOMIC DNA]</scope>
    <source>
        <strain evidence="2">ATCC BAA-797 / 42BKT</strain>
    </source>
</reference>
<keyword evidence="2" id="KW-1185">Reference proteome</keyword>
<organism evidence="1 2">
    <name type="scientific">Sulfurovum lithotrophicum</name>
    <dbReference type="NCBI Taxonomy" id="206403"/>
    <lineage>
        <taxon>Bacteria</taxon>
        <taxon>Pseudomonadati</taxon>
        <taxon>Campylobacterota</taxon>
        <taxon>Epsilonproteobacteria</taxon>
        <taxon>Campylobacterales</taxon>
        <taxon>Sulfurovaceae</taxon>
        <taxon>Sulfurovum</taxon>
    </lineage>
</organism>
<dbReference type="EMBL" id="CP011308">
    <property type="protein sequence ID" value="AKF25889.1"/>
    <property type="molecule type" value="Genomic_DNA"/>
</dbReference>
<dbReference type="Proteomes" id="UP000034444">
    <property type="component" value="Chromosome"/>
</dbReference>
<dbReference type="KEGG" id="slh:YH65_01010"/>
<evidence type="ECO:0000313" key="2">
    <source>
        <dbReference type="Proteomes" id="UP000034444"/>
    </source>
</evidence>
<reference evidence="2" key="2">
    <citation type="journal article" date="2017" name="Stand. Genomic Sci.">
        <title>Complete genome sequence of the sulfur-oxidizing chemolithoautotrophic Sulfurovum lithotrophicum 42BKTT.</title>
        <authorList>
            <person name="Jeon W."/>
            <person name="Priscilla L."/>
            <person name="Park G."/>
            <person name="Lee H."/>
            <person name="Lee N."/>
            <person name="Lee D."/>
            <person name="Kwon H."/>
            <person name="Ahn I."/>
            <person name="Lee C."/>
            <person name="Lee H."/>
            <person name="Ahn J."/>
        </authorList>
    </citation>
    <scope>NUCLEOTIDE SEQUENCE [LARGE SCALE GENOMIC DNA]</scope>
    <source>
        <strain evidence="2">ATCC BAA-797 / 42BKT</strain>
    </source>
</reference>
<accession>A0A7U4M2X5</accession>
<proteinExistence type="predicted"/>
<gene>
    <name evidence="1" type="ORF">YH65_01010</name>
</gene>
<sequence length="156" mass="18734">MSNMNGQRYVDFIHTDTGEIEFRFDLYEVLPTYQKLLIKPAFFENVIENRKLVDLSVDCSIFIPSPIDDNILRYIEYQEWYGQRPDKIKHINYIVESCTSNEKNKFLEKLHHYTELPPVESIYPIKQNRNYFIKSIARKVWSKLPAKVKSFIKKFM</sequence>
<dbReference type="AlphaFoldDB" id="A0A7U4M2X5"/>
<name>A0A7U4M2X5_9BACT</name>
<protein>
    <submittedName>
        <fullName evidence="1">Uncharacterized protein</fullName>
    </submittedName>
</protein>
<evidence type="ECO:0000313" key="1">
    <source>
        <dbReference type="EMBL" id="AKF25889.1"/>
    </source>
</evidence>